<evidence type="ECO:0000256" key="1">
    <source>
        <dbReference type="SAM" id="MobiDB-lite"/>
    </source>
</evidence>
<protein>
    <submittedName>
        <fullName evidence="3">Uncharacterized protein</fullName>
    </submittedName>
</protein>
<keyword evidence="2" id="KW-0472">Membrane</keyword>
<dbReference type="Proteomes" id="UP000075260">
    <property type="component" value="Unassembled WGS sequence"/>
</dbReference>
<organism evidence="3 4">
    <name type="scientific">Sorangium cellulosum</name>
    <name type="common">Polyangium cellulosum</name>
    <dbReference type="NCBI Taxonomy" id="56"/>
    <lineage>
        <taxon>Bacteria</taxon>
        <taxon>Pseudomonadati</taxon>
        <taxon>Myxococcota</taxon>
        <taxon>Polyangia</taxon>
        <taxon>Polyangiales</taxon>
        <taxon>Polyangiaceae</taxon>
        <taxon>Sorangium</taxon>
    </lineage>
</organism>
<evidence type="ECO:0000256" key="2">
    <source>
        <dbReference type="SAM" id="Phobius"/>
    </source>
</evidence>
<evidence type="ECO:0000313" key="4">
    <source>
        <dbReference type="Proteomes" id="UP000075260"/>
    </source>
</evidence>
<keyword evidence="2" id="KW-1133">Transmembrane helix</keyword>
<feature type="region of interest" description="Disordered" evidence="1">
    <location>
        <begin position="1"/>
        <end position="33"/>
    </location>
</feature>
<keyword evidence="2" id="KW-0812">Transmembrane</keyword>
<dbReference type="AlphaFoldDB" id="A0A150QRJ7"/>
<feature type="compositionally biased region" description="Low complexity" evidence="1">
    <location>
        <begin position="15"/>
        <end position="28"/>
    </location>
</feature>
<gene>
    <name evidence="3" type="ORF">BE15_02170</name>
</gene>
<evidence type="ECO:0000313" key="3">
    <source>
        <dbReference type="EMBL" id="KYF70228.1"/>
    </source>
</evidence>
<feature type="transmembrane region" description="Helical" evidence="2">
    <location>
        <begin position="102"/>
        <end position="122"/>
    </location>
</feature>
<accession>A0A150QRJ7</accession>
<comment type="caution">
    <text evidence="3">The sequence shown here is derived from an EMBL/GenBank/DDBJ whole genome shotgun (WGS) entry which is preliminary data.</text>
</comment>
<sequence length="257" mass="28018">MKLLAALRRSKRSPSAEPAAPLAARGPYRSGGSGGPLERYHAVLDRLPLPDVRTAPGAHLPVRLLPDTAPVGPMSPRAKVAIVIAAVSLYALAISLEERGRVSLLAALGLAVGAWMVWWFLVGHVRLVSRDLAIELAEEPLVLGAPLRARLVLRGRRRVRCARVTLVCEERVQYQSGSDPQSETHLLSERVLLLAEDLDIERGSAWCQEITADLPEQAMHSFLAASNEIRWTLLVDIQAERGPKVTLAYPVRVLPPA</sequence>
<dbReference type="EMBL" id="JEMA01000412">
    <property type="protein sequence ID" value="KYF70228.1"/>
    <property type="molecule type" value="Genomic_DNA"/>
</dbReference>
<proteinExistence type="predicted"/>
<dbReference type="OrthoDB" id="239334at2"/>
<name>A0A150QRJ7_SORCE</name>
<dbReference type="RefSeq" id="WP_061607766.1">
    <property type="nucleotide sequence ID" value="NZ_JEMA01000412.1"/>
</dbReference>
<reference evidence="3 4" key="1">
    <citation type="submission" date="2014-02" db="EMBL/GenBank/DDBJ databases">
        <title>The small core and large imbalanced accessory genome model reveals a collaborative survival strategy of Sorangium cellulosum strains in nature.</title>
        <authorList>
            <person name="Han K."/>
            <person name="Peng R."/>
            <person name="Blom J."/>
            <person name="Li Y.-Z."/>
        </authorList>
    </citation>
    <scope>NUCLEOTIDE SEQUENCE [LARGE SCALE GENOMIC DNA]</scope>
    <source>
        <strain evidence="3 4">So0008-312</strain>
    </source>
</reference>